<accession>A0A427Y8T5</accession>
<comment type="caution">
    <text evidence="1">The sequence shown here is derived from an EMBL/GenBank/DDBJ whole genome shotgun (WGS) entry which is preliminary data.</text>
</comment>
<protein>
    <submittedName>
        <fullName evidence="1">Uncharacterized protein</fullName>
    </submittedName>
</protein>
<dbReference type="GeneID" id="39584594"/>
<dbReference type="RefSeq" id="XP_028479750.1">
    <property type="nucleotide sequence ID" value="XM_028615893.1"/>
</dbReference>
<keyword evidence="2" id="KW-1185">Reference proteome</keyword>
<evidence type="ECO:0000313" key="2">
    <source>
        <dbReference type="Proteomes" id="UP000279236"/>
    </source>
</evidence>
<sequence length="137" mass="15287">MLGVGNTELAILFLPLDNDLPAFNLFSTLVGSNASSRNRGSRVLNAAAASQDPPFDRLAVAPDDWDFWCWGFQSNSNSNDARLARQYIDQKMRDQFPDTPFRQFYASKRTILQRTASTHPSGACRQGVGEFVVAREK</sequence>
<gene>
    <name evidence="1" type="ORF">EHS24_000051</name>
</gene>
<dbReference type="Proteomes" id="UP000279236">
    <property type="component" value="Unassembled WGS sequence"/>
</dbReference>
<proteinExistence type="predicted"/>
<dbReference type="EMBL" id="RSCE01000001">
    <property type="protein sequence ID" value="RSH87542.1"/>
    <property type="molecule type" value="Genomic_DNA"/>
</dbReference>
<name>A0A427Y8T5_9TREE</name>
<organism evidence="1 2">
    <name type="scientific">Apiotrichum porosum</name>
    <dbReference type="NCBI Taxonomy" id="105984"/>
    <lineage>
        <taxon>Eukaryota</taxon>
        <taxon>Fungi</taxon>
        <taxon>Dikarya</taxon>
        <taxon>Basidiomycota</taxon>
        <taxon>Agaricomycotina</taxon>
        <taxon>Tremellomycetes</taxon>
        <taxon>Trichosporonales</taxon>
        <taxon>Trichosporonaceae</taxon>
        <taxon>Apiotrichum</taxon>
    </lineage>
</organism>
<evidence type="ECO:0000313" key="1">
    <source>
        <dbReference type="EMBL" id="RSH87542.1"/>
    </source>
</evidence>
<reference evidence="1 2" key="1">
    <citation type="submission" date="2018-11" db="EMBL/GenBank/DDBJ databases">
        <title>Genome sequence of Apiotrichum porosum DSM 27194.</title>
        <authorList>
            <person name="Aliyu H."/>
            <person name="Gorte O."/>
            <person name="Ochsenreither K."/>
        </authorList>
    </citation>
    <scope>NUCLEOTIDE SEQUENCE [LARGE SCALE GENOMIC DNA]</scope>
    <source>
        <strain evidence="1 2">DSM 27194</strain>
    </source>
</reference>
<dbReference type="AlphaFoldDB" id="A0A427Y8T5"/>